<evidence type="ECO:0000313" key="2">
    <source>
        <dbReference type="EMBL" id="TGY33778.1"/>
    </source>
</evidence>
<feature type="transmembrane region" description="Helical" evidence="1">
    <location>
        <begin position="82"/>
        <end position="103"/>
    </location>
</feature>
<reference evidence="2 3" key="1">
    <citation type="submission" date="2019-04" db="EMBL/GenBank/DDBJ databases">
        <title>Microbes associate with the intestines of laboratory mice.</title>
        <authorList>
            <person name="Navarre W."/>
            <person name="Wong E."/>
            <person name="Huang K."/>
            <person name="Tropini C."/>
            <person name="Ng K."/>
            <person name="Yu B."/>
        </authorList>
    </citation>
    <scope>NUCLEOTIDE SEQUENCE [LARGE SCALE GENOMIC DNA]</scope>
    <source>
        <strain evidence="2 3">NM62_B4-13</strain>
    </source>
</reference>
<keyword evidence="1" id="KW-0812">Transmembrane</keyword>
<evidence type="ECO:0000313" key="3">
    <source>
        <dbReference type="Proteomes" id="UP000306631"/>
    </source>
</evidence>
<feature type="transmembrane region" description="Helical" evidence="1">
    <location>
        <begin position="12"/>
        <end position="35"/>
    </location>
</feature>
<dbReference type="RefSeq" id="WP_136005017.1">
    <property type="nucleotide sequence ID" value="NZ_SRYW01000008.1"/>
</dbReference>
<gene>
    <name evidence="2" type="ORF">E5352_10375</name>
</gene>
<dbReference type="OrthoDB" id="6051352at2"/>
<protein>
    <recommendedName>
        <fullName evidence="4">Transmembrane protein</fullName>
    </recommendedName>
</protein>
<dbReference type="AlphaFoldDB" id="A0A4S2CXM9"/>
<keyword evidence="1" id="KW-0472">Membrane</keyword>
<name>A0A4S2CXM9_STEMA</name>
<organism evidence="2 3">
    <name type="scientific">Stenotrophomonas maltophilia</name>
    <name type="common">Pseudomonas maltophilia</name>
    <name type="synonym">Xanthomonas maltophilia</name>
    <dbReference type="NCBI Taxonomy" id="40324"/>
    <lineage>
        <taxon>Bacteria</taxon>
        <taxon>Pseudomonadati</taxon>
        <taxon>Pseudomonadota</taxon>
        <taxon>Gammaproteobacteria</taxon>
        <taxon>Lysobacterales</taxon>
        <taxon>Lysobacteraceae</taxon>
        <taxon>Stenotrophomonas</taxon>
        <taxon>Stenotrophomonas maltophilia group</taxon>
    </lineage>
</organism>
<dbReference type="EMBL" id="SRYW01000008">
    <property type="protein sequence ID" value="TGY33778.1"/>
    <property type="molecule type" value="Genomic_DNA"/>
</dbReference>
<sequence length="126" mass="13271">MTSPSRHSALGIVAFITSLCGVALFSIALGLGYLFVQRHAEVEGLALAPTLGVLGLISIGLNGLAGLLGVGSVLQHRRRRLFGVLALILSLAVLCVYLTLGVWTHHRWQQRPPPAVPAAHVPALPT</sequence>
<dbReference type="Proteomes" id="UP000306631">
    <property type="component" value="Unassembled WGS sequence"/>
</dbReference>
<evidence type="ECO:0000256" key="1">
    <source>
        <dbReference type="SAM" id="Phobius"/>
    </source>
</evidence>
<accession>A0A4S2CXM9</accession>
<comment type="caution">
    <text evidence="2">The sequence shown here is derived from an EMBL/GenBank/DDBJ whole genome shotgun (WGS) entry which is preliminary data.</text>
</comment>
<evidence type="ECO:0008006" key="4">
    <source>
        <dbReference type="Google" id="ProtNLM"/>
    </source>
</evidence>
<proteinExistence type="predicted"/>
<feature type="transmembrane region" description="Helical" evidence="1">
    <location>
        <begin position="47"/>
        <end position="70"/>
    </location>
</feature>
<keyword evidence="1" id="KW-1133">Transmembrane helix</keyword>